<protein>
    <submittedName>
        <fullName evidence="1">Uncharacterized protein</fullName>
    </submittedName>
</protein>
<dbReference type="Proteomes" id="UP000836387">
    <property type="component" value="Unassembled WGS sequence"/>
</dbReference>
<accession>A0ACA9TER6</accession>
<dbReference type="EMBL" id="CADEHS020000003">
    <property type="protein sequence ID" value="CAG9939353.1"/>
    <property type="molecule type" value="Genomic_DNA"/>
</dbReference>
<reference evidence="1" key="2">
    <citation type="submission" date="2021-10" db="EMBL/GenBank/DDBJ databases">
        <authorList>
            <person name="Piombo E."/>
        </authorList>
    </citation>
    <scope>NUCLEOTIDE SEQUENCE</scope>
</reference>
<reference evidence="1" key="1">
    <citation type="submission" date="2020-04" db="EMBL/GenBank/DDBJ databases">
        <authorList>
            <person name="Broberg M."/>
        </authorList>
    </citation>
    <scope>NUCLEOTIDE SEQUENCE</scope>
</reference>
<gene>
    <name evidence="1" type="ORF">CRV2_00007790</name>
</gene>
<evidence type="ECO:0000313" key="1">
    <source>
        <dbReference type="EMBL" id="CAG9939353.1"/>
    </source>
</evidence>
<evidence type="ECO:0000313" key="2">
    <source>
        <dbReference type="Proteomes" id="UP000836387"/>
    </source>
</evidence>
<organism evidence="1 2">
    <name type="scientific">Clonostachys rosea f. rosea IK726</name>
    <dbReference type="NCBI Taxonomy" id="1349383"/>
    <lineage>
        <taxon>Eukaryota</taxon>
        <taxon>Fungi</taxon>
        <taxon>Dikarya</taxon>
        <taxon>Ascomycota</taxon>
        <taxon>Pezizomycotina</taxon>
        <taxon>Sordariomycetes</taxon>
        <taxon>Hypocreomycetidae</taxon>
        <taxon>Hypocreales</taxon>
        <taxon>Bionectriaceae</taxon>
        <taxon>Clonostachys</taxon>
    </lineage>
</organism>
<sequence length="526" mass="58732">MHTCDYHVQLQAATRKIEALEAELKNLKATTRICNCQAHAKAPNPRVSHSSNRPVPEPRQHFEVPPELTRQGNKFYASLPLSEEDWISKRQSLGLDNLKSYIEFFQQVISLRTPQRSPNQPRNQSPELQVQLKACLEYLRALRMDSRRSKQVYNYGLLSYISLLRTLLKSRRISTNEANELMREIFSQDGKASDSYLANIRSSTAWPVNIATKLRKRGFGNRADELFVLCGCTMSAYQQLQKDKALTKRFDNVELPRNEQEYQNGVSLSVGFIVKIFYPNLSAAEINDTLETSHSDEEFNSLSKKFWEITCTVYPPLPPATEQTISNLVPNLTKAFDSILEESAVKILLPLQKRAAPFELQGRESKRSPLDILLAAAEQTQDSSSNPVSTDGVEASPPGDIGHDDTDVSWERDAVASSKSQVTSGITTWQRGETVPFSDIAAMDDAEVLRLGEATAAGVSGGDVTTLPSREFLLADDFATFHGAQLPLECEVATSQYTQPLMGDALLTNNAVCWQDIQGDVFDYVD</sequence>
<proteinExistence type="predicted"/>
<comment type="caution">
    <text evidence="1">The sequence shown here is derived from an EMBL/GenBank/DDBJ whole genome shotgun (WGS) entry which is preliminary data.</text>
</comment>
<keyword evidence="2" id="KW-1185">Reference proteome</keyword>
<name>A0ACA9TER6_BIOOC</name>